<keyword evidence="3" id="KW-1185">Reference proteome</keyword>
<comment type="caution">
    <text evidence="2">The sequence shown here is derived from an EMBL/GenBank/DDBJ whole genome shotgun (WGS) entry which is preliminary data.</text>
</comment>
<name>A0AAW5B4M0_9BACI</name>
<feature type="region of interest" description="Disordered" evidence="1">
    <location>
        <begin position="28"/>
        <end position="72"/>
    </location>
</feature>
<dbReference type="RefSeq" id="WP_106896327.1">
    <property type="nucleotide sequence ID" value="NZ_JAIFZM010000003.1"/>
</dbReference>
<evidence type="ECO:0000313" key="3">
    <source>
        <dbReference type="Proteomes" id="UP001199631"/>
    </source>
</evidence>
<dbReference type="EMBL" id="JAIFZM010000003">
    <property type="protein sequence ID" value="MCG3418377.1"/>
    <property type="molecule type" value="Genomic_DNA"/>
</dbReference>
<dbReference type="AlphaFoldDB" id="A0AAW5B4M0"/>
<sequence>MSERKQVIHVKDLVIKADNVYIEPTRQHHRNPFFGGRTQEEAAEDVHHEYREDVENKTDEKKEERRDPFGWF</sequence>
<gene>
    <name evidence="2" type="ORF">K3T81_04360</name>
</gene>
<organism evidence="2 3">
    <name type="scientific">Oceanobacillus jordanicus</name>
    <dbReference type="NCBI Taxonomy" id="2867266"/>
    <lineage>
        <taxon>Bacteria</taxon>
        <taxon>Bacillati</taxon>
        <taxon>Bacillota</taxon>
        <taxon>Bacilli</taxon>
        <taxon>Bacillales</taxon>
        <taxon>Bacillaceae</taxon>
        <taxon>Oceanobacillus</taxon>
    </lineage>
</organism>
<protein>
    <submittedName>
        <fullName evidence="2">Uncharacterized protein</fullName>
    </submittedName>
</protein>
<evidence type="ECO:0000256" key="1">
    <source>
        <dbReference type="SAM" id="MobiDB-lite"/>
    </source>
</evidence>
<accession>A0AAW5B4M0</accession>
<reference evidence="2 3" key="1">
    <citation type="journal article" date="2022" name="Evol. Bioinform. Online">
        <title>Draft Genome Sequence of Oceanobacillus jordanicus Strain GSFE11, a Halotolerant Plant Growth-Promoting Bacterial Endophyte Isolated From the Jordan Valley.</title>
        <authorList>
            <person name="Alhindi T."/>
            <person name="Albdaiwi R."/>
        </authorList>
    </citation>
    <scope>NUCLEOTIDE SEQUENCE [LARGE SCALE GENOMIC DNA]</scope>
    <source>
        <strain evidence="2 3">GSFE11</strain>
    </source>
</reference>
<dbReference type="Proteomes" id="UP001199631">
    <property type="component" value="Unassembled WGS sequence"/>
</dbReference>
<evidence type="ECO:0000313" key="2">
    <source>
        <dbReference type="EMBL" id="MCG3418377.1"/>
    </source>
</evidence>
<feature type="compositionally biased region" description="Basic and acidic residues" evidence="1">
    <location>
        <begin position="38"/>
        <end position="72"/>
    </location>
</feature>
<proteinExistence type="predicted"/>